<evidence type="ECO:0000256" key="1">
    <source>
        <dbReference type="ARBA" id="ARBA00008901"/>
    </source>
</evidence>
<dbReference type="PANTHER" id="PTHR23032:SF13">
    <property type="entry name" value="BRO1 DOMAIN-CONTAINING PROTEIN BROX"/>
    <property type="match status" value="1"/>
</dbReference>
<reference evidence="4" key="1">
    <citation type="submission" date="2021-01" db="EMBL/GenBank/DDBJ databases">
        <authorList>
            <person name="Corre E."/>
            <person name="Pelletier E."/>
            <person name="Niang G."/>
            <person name="Scheremetjew M."/>
            <person name="Finn R."/>
            <person name="Kale V."/>
            <person name="Holt S."/>
            <person name="Cochrane G."/>
            <person name="Meng A."/>
            <person name="Brown T."/>
            <person name="Cohen L."/>
        </authorList>
    </citation>
    <scope>NUCLEOTIDE SEQUENCE</scope>
    <source>
        <strain evidence="4">CCMP1320</strain>
    </source>
</reference>
<dbReference type="InterPro" id="IPR004328">
    <property type="entry name" value="BRO1_dom"/>
</dbReference>
<dbReference type="AlphaFoldDB" id="A0A7S3VI61"/>
<accession>A0A7S3VI61</accession>
<protein>
    <recommendedName>
        <fullName evidence="3">BRO1 domain-containing protein</fullName>
    </recommendedName>
</protein>
<proteinExistence type="inferred from homology"/>
<sequence>MGNPSKVIPLNPPIIHTMRRQGVAPPLLSISTEAWQPVSKDVQPSLFVDKCLDPAVEEDVAGLEMMRALDLQRRELVCPLSPIRDIVQPRHLEQLASYVGKVHALAIKPGLEDKVETSWTSPLAGKPNQHFRVKGLKNEAAMAASLLASSLQIYAHAQLKGSSSSQDQGSSQAASHPSAGSGQAHDHQQQPQSEEGAACAAAALHFRQAAGVYEWLAEWTAQAGVEQPPNSKPAELSPDVARTLAMVCCGLAQAVVSVRAEQRQSAPALLTSLYVGAWELLEKAALQLKELAGKGGSISESLRRFLAITAGLCHARALCWWAEHQRVVETQAGRGEACCIKAASLLKQCEAAAQGSEWHGDVEREQSRVEAFRVKSEHERIGVFYQTIPKAAPELPASKVLARALPWTPEQPLSTSPS</sequence>
<dbReference type="Pfam" id="PF03097">
    <property type="entry name" value="BRO1"/>
    <property type="match status" value="1"/>
</dbReference>
<evidence type="ECO:0000313" key="4">
    <source>
        <dbReference type="EMBL" id="CAE0486457.1"/>
    </source>
</evidence>
<feature type="region of interest" description="Disordered" evidence="2">
    <location>
        <begin position="162"/>
        <end position="197"/>
    </location>
</feature>
<feature type="domain" description="BRO1" evidence="3">
    <location>
        <begin position="26"/>
        <end position="418"/>
    </location>
</feature>
<dbReference type="SMART" id="SM01041">
    <property type="entry name" value="BRO1"/>
    <property type="match status" value="1"/>
</dbReference>
<organism evidence="4">
    <name type="scientific">Dunaliella tertiolecta</name>
    <name type="common">Green alga</name>
    <dbReference type="NCBI Taxonomy" id="3047"/>
    <lineage>
        <taxon>Eukaryota</taxon>
        <taxon>Viridiplantae</taxon>
        <taxon>Chlorophyta</taxon>
        <taxon>core chlorophytes</taxon>
        <taxon>Chlorophyceae</taxon>
        <taxon>CS clade</taxon>
        <taxon>Chlamydomonadales</taxon>
        <taxon>Dunaliellaceae</taxon>
        <taxon>Dunaliella</taxon>
    </lineage>
</organism>
<feature type="compositionally biased region" description="Low complexity" evidence="2">
    <location>
        <begin position="162"/>
        <end position="175"/>
    </location>
</feature>
<dbReference type="PROSITE" id="PS51180">
    <property type="entry name" value="BRO1"/>
    <property type="match status" value="1"/>
</dbReference>
<gene>
    <name evidence="4" type="ORF">DTER00134_LOCUS1496</name>
</gene>
<dbReference type="InterPro" id="IPR038898">
    <property type="entry name" value="BROX"/>
</dbReference>
<dbReference type="EMBL" id="HBIP01003417">
    <property type="protein sequence ID" value="CAE0486457.1"/>
    <property type="molecule type" value="Transcribed_RNA"/>
</dbReference>
<evidence type="ECO:0000256" key="2">
    <source>
        <dbReference type="SAM" id="MobiDB-lite"/>
    </source>
</evidence>
<name>A0A7S3VI61_DUNTE</name>
<evidence type="ECO:0000259" key="3">
    <source>
        <dbReference type="PROSITE" id="PS51180"/>
    </source>
</evidence>
<dbReference type="Gene3D" id="1.25.40.280">
    <property type="entry name" value="alix/aip1 like domains"/>
    <property type="match status" value="1"/>
</dbReference>
<dbReference type="InterPro" id="IPR038499">
    <property type="entry name" value="BRO1_sf"/>
</dbReference>
<dbReference type="PANTHER" id="PTHR23032">
    <property type="entry name" value="BRO1 DOMAIN-CONTAINING PROTEIN BROX"/>
    <property type="match status" value="1"/>
</dbReference>
<comment type="similarity">
    <text evidence="1">Belongs to the BROX family.</text>
</comment>